<dbReference type="GO" id="GO:0005886">
    <property type="term" value="C:plasma membrane"/>
    <property type="evidence" value="ECO:0007669"/>
    <property type="project" value="InterPro"/>
</dbReference>
<keyword evidence="5 7" id="KW-0449">Lipoprotein</keyword>
<protein>
    <submittedName>
        <fullName evidence="7">YnfC family lipoprotein</fullName>
    </submittedName>
</protein>
<keyword evidence="2 6" id="KW-0732">Signal</keyword>
<keyword evidence="1" id="KW-1003">Cell membrane</keyword>
<dbReference type="EMBL" id="RCZD01000003">
    <property type="protein sequence ID" value="TPG63191.1"/>
    <property type="molecule type" value="Genomic_DNA"/>
</dbReference>
<evidence type="ECO:0000256" key="6">
    <source>
        <dbReference type="SAM" id="SignalP"/>
    </source>
</evidence>
<sequence>MKNAAALTLSALLLYGCDSMASPEPVNPLFASYSNIFGFEPIRGNVKSFVQQQHDEQGNISSSFQATLAKNGCFETLKAVAPLMALDVDLVKEGNYLVNRDDKQKRYALKDNCLPDRNLTDNTRYESNDKGLVTRAINDTDVSKNIYFEYDEAGFPSKVSQPTATGPFVAIIKDADSAEKKRNGTIQTRFKDEVFGEVTTVCEYDDHFNATSCKIKSKAIGGAKSMPKQLDDPETTKIEYY</sequence>
<dbReference type="InterPro" id="IPR010646">
    <property type="entry name" value="UPF0257"/>
</dbReference>
<evidence type="ECO:0000256" key="3">
    <source>
        <dbReference type="ARBA" id="ARBA00023136"/>
    </source>
</evidence>
<keyword evidence="3" id="KW-0472">Membrane</keyword>
<evidence type="ECO:0000313" key="8">
    <source>
        <dbReference type="Proteomes" id="UP000317663"/>
    </source>
</evidence>
<keyword evidence="8" id="KW-1185">Reference proteome</keyword>
<dbReference type="Proteomes" id="UP000317663">
    <property type="component" value="Unassembled WGS sequence"/>
</dbReference>
<evidence type="ECO:0000256" key="2">
    <source>
        <dbReference type="ARBA" id="ARBA00022729"/>
    </source>
</evidence>
<comment type="caution">
    <text evidence="7">The sequence shown here is derived from an EMBL/GenBank/DDBJ whole genome shotgun (WGS) entry which is preliminary data.</text>
</comment>
<dbReference type="AlphaFoldDB" id="A0A502GMV3"/>
<feature type="chain" id="PRO_5021210223" evidence="6">
    <location>
        <begin position="22"/>
        <end position="241"/>
    </location>
</feature>
<dbReference type="Pfam" id="PF06788">
    <property type="entry name" value="UPF0257"/>
    <property type="match status" value="1"/>
</dbReference>
<name>A0A502GMV3_9GAMM</name>
<evidence type="ECO:0000256" key="4">
    <source>
        <dbReference type="ARBA" id="ARBA00023139"/>
    </source>
</evidence>
<dbReference type="PROSITE" id="PS51257">
    <property type="entry name" value="PROKAR_LIPOPROTEIN"/>
    <property type="match status" value="1"/>
</dbReference>
<gene>
    <name evidence="7" type="ORF">EAH77_06310</name>
</gene>
<dbReference type="OrthoDB" id="6622075at2"/>
<proteinExistence type="predicted"/>
<evidence type="ECO:0000256" key="1">
    <source>
        <dbReference type="ARBA" id="ARBA00022475"/>
    </source>
</evidence>
<dbReference type="RefSeq" id="WP_140470954.1">
    <property type="nucleotide sequence ID" value="NZ_RCZD01000003.1"/>
</dbReference>
<accession>A0A502GMV3</accession>
<reference evidence="7 8" key="1">
    <citation type="journal article" date="2019" name="Environ. Microbiol.">
        <title>Species interactions and distinct microbial communities in high Arctic permafrost affected cryosols are associated with the CH4 and CO2 gas fluxes.</title>
        <authorList>
            <person name="Altshuler I."/>
            <person name="Hamel J."/>
            <person name="Turney S."/>
            <person name="Magnuson E."/>
            <person name="Levesque R."/>
            <person name="Greer C."/>
            <person name="Whyte L.G."/>
        </authorList>
    </citation>
    <scope>NUCLEOTIDE SEQUENCE [LARGE SCALE GENOMIC DNA]</scope>
    <source>
        <strain evidence="7 8">E4</strain>
    </source>
</reference>
<evidence type="ECO:0000256" key="5">
    <source>
        <dbReference type="ARBA" id="ARBA00023288"/>
    </source>
</evidence>
<evidence type="ECO:0000313" key="7">
    <source>
        <dbReference type="EMBL" id="TPG63191.1"/>
    </source>
</evidence>
<organism evidence="7 8">
    <name type="scientific">Ewingella americana</name>
    <dbReference type="NCBI Taxonomy" id="41202"/>
    <lineage>
        <taxon>Bacteria</taxon>
        <taxon>Pseudomonadati</taxon>
        <taxon>Pseudomonadota</taxon>
        <taxon>Gammaproteobacteria</taxon>
        <taxon>Enterobacterales</taxon>
        <taxon>Yersiniaceae</taxon>
        <taxon>Ewingella</taxon>
    </lineage>
</organism>
<feature type="signal peptide" evidence="6">
    <location>
        <begin position="1"/>
        <end position="21"/>
    </location>
</feature>
<keyword evidence="4" id="KW-0564">Palmitate</keyword>